<dbReference type="EMBL" id="JBHSWV010000722">
    <property type="protein sequence ID" value="MFC6769326.1"/>
    <property type="molecule type" value="Genomic_DNA"/>
</dbReference>
<evidence type="ECO:0000256" key="1">
    <source>
        <dbReference type="SAM" id="MobiDB-lite"/>
    </source>
</evidence>
<dbReference type="Proteomes" id="UP001596383">
    <property type="component" value="Unassembled WGS sequence"/>
</dbReference>
<accession>A0ABD5SZB6</accession>
<feature type="compositionally biased region" description="Basic and acidic residues" evidence="1">
    <location>
        <begin position="16"/>
        <end position="44"/>
    </location>
</feature>
<comment type="caution">
    <text evidence="2">The sequence shown here is derived from an EMBL/GenBank/DDBJ whole genome shotgun (WGS) entry which is preliminary data.</text>
</comment>
<protein>
    <recommendedName>
        <fullName evidence="4">Small CPxCG-related zinc finger protein</fullName>
    </recommendedName>
</protein>
<gene>
    <name evidence="2" type="ORF">ACFQE6_31155</name>
</gene>
<evidence type="ECO:0000313" key="2">
    <source>
        <dbReference type="EMBL" id="MFC6769326.1"/>
    </source>
</evidence>
<evidence type="ECO:0000313" key="3">
    <source>
        <dbReference type="Proteomes" id="UP001596383"/>
    </source>
</evidence>
<name>A0ABD5SZB6_9EURY</name>
<dbReference type="RefSeq" id="WP_337959503.1">
    <property type="nucleotide sequence ID" value="NZ_JAQIVI010000722.1"/>
</dbReference>
<feature type="region of interest" description="Disordered" evidence="1">
    <location>
        <begin position="1"/>
        <end position="54"/>
    </location>
</feature>
<reference evidence="2 3" key="1">
    <citation type="journal article" date="2019" name="Int. J. Syst. Evol. Microbiol.">
        <title>The Global Catalogue of Microorganisms (GCM) 10K type strain sequencing project: providing services to taxonomists for standard genome sequencing and annotation.</title>
        <authorList>
            <consortium name="The Broad Institute Genomics Platform"/>
            <consortium name="The Broad Institute Genome Sequencing Center for Infectious Disease"/>
            <person name="Wu L."/>
            <person name="Ma J."/>
        </authorList>
    </citation>
    <scope>NUCLEOTIDE SEQUENCE [LARGE SCALE GENOMIC DNA]</scope>
    <source>
        <strain evidence="2 3">LMG 29247</strain>
    </source>
</reference>
<dbReference type="AlphaFoldDB" id="A0ABD5SZB6"/>
<evidence type="ECO:0008006" key="4">
    <source>
        <dbReference type="Google" id="ProtNLM"/>
    </source>
</evidence>
<keyword evidence="3" id="KW-1185">Reference proteome</keyword>
<proteinExistence type="predicted"/>
<feature type="region of interest" description="Disordered" evidence="1">
    <location>
        <begin position="70"/>
        <end position="89"/>
    </location>
</feature>
<sequence>MESPDTSSLEFGIILETDRRSRGMSPDREANDDAKSGDRTRGDEESSFPDCPRCGKPVLISVALGPHTGSVGPCGCSVPPDLFPDLRGD</sequence>
<organism evidence="2 3">
    <name type="scientific">Natrinema soli</name>
    <dbReference type="NCBI Taxonomy" id="1930624"/>
    <lineage>
        <taxon>Archaea</taxon>
        <taxon>Methanobacteriati</taxon>
        <taxon>Methanobacteriota</taxon>
        <taxon>Stenosarchaea group</taxon>
        <taxon>Halobacteria</taxon>
        <taxon>Halobacteriales</taxon>
        <taxon>Natrialbaceae</taxon>
        <taxon>Natrinema</taxon>
    </lineage>
</organism>